<comment type="caution">
    <text evidence="1">The sequence shown here is derived from an EMBL/GenBank/DDBJ whole genome shotgun (WGS) entry which is preliminary data.</text>
</comment>
<organism evidence="1 2">
    <name type="scientific">Portunus trituberculatus</name>
    <name type="common">Swimming crab</name>
    <name type="synonym">Neptunus trituberculatus</name>
    <dbReference type="NCBI Taxonomy" id="210409"/>
    <lineage>
        <taxon>Eukaryota</taxon>
        <taxon>Metazoa</taxon>
        <taxon>Ecdysozoa</taxon>
        <taxon>Arthropoda</taxon>
        <taxon>Crustacea</taxon>
        <taxon>Multicrustacea</taxon>
        <taxon>Malacostraca</taxon>
        <taxon>Eumalacostraca</taxon>
        <taxon>Eucarida</taxon>
        <taxon>Decapoda</taxon>
        <taxon>Pleocyemata</taxon>
        <taxon>Brachyura</taxon>
        <taxon>Eubrachyura</taxon>
        <taxon>Portunoidea</taxon>
        <taxon>Portunidae</taxon>
        <taxon>Portuninae</taxon>
        <taxon>Portunus</taxon>
    </lineage>
</organism>
<proteinExistence type="predicted"/>
<dbReference type="Proteomes" id="UP000324222">
    <property type="component" value="Unassembled WGS sequence"/>
</dbReference>
<gene>
    <name evidence="1" type="ORF">E2C01_001078</name>
</gene>
<keyword evidence="2" id="KW-1185">Reference proteome</keyword>
<dbReference type="EMBL" id="VSRR010000032">
    <property type="protein sequence ID" value="MPC08492.1"/>
    <property type="molecule type" value="Genomic_DNA"/>
</dbReference>
<sequence>MAYYTTPHQTTTLVPFPPRSGIRAHTCYRTRARSRSRLDSAPSTALPITAPLQLLPSPSPPITALLQTRSCPLLLSPAPAQLRPAWPHYLPLLRKRFLNVGSRLLHVFLDCPAPTMNQTQAPPQQPPSLPRVNSTFSSILNVFRDFLLLPT</sequence>
<evidence type="ECO:0000313" key="1">
    <source>
        <dbReference type="EMBL" id="MPC08492.1"/>
    </source>
</evidence>
<dbReference type="AlphaFoldDB" id="A0A5B7CFT3"/>
<evidence type="ECO:0000313" key="2">
    <source>
        <dbReference type="Proteomes" id="UP000324222"/>
    </source>
</evidence>
<reference evidence="1 2" key="1">
    <citation type="submission" date="2019-05" db="EMBL/GenBank/DDBJ databases">
        <title>Another draft genome of Portunus trituberculatus and its Hox gene families provides insights of decapod evolution.</title>
        <authorList>
            <person name="Jeong J.-H."/>
            <person name="Song I."/>
            <person name="Kim S."/>
            <person name="Choi T."/>
            <person name="Kim D."/>
            <person name="Ryu S."/>
            <person name="Kim W."/>
        </authorList>
    </citation>
    <scope>NUCLEOTIDE SEQUENCE [LARGE SCALE GENOMIC DNA]</scope>
    <source>
        <tissue evidence="1">Muscle</tissue>
    </source>
</reference>
<name>A0A5B7CFT3_PORTR</name>
<accession>A0A5B7CFT3</accession>
<protein>
    <submittedName>
        <fullName evidence="1">Uncharacterized protein</fullName>
    </submittedName>
</protein>